<dbReference type="PRINTS" id="PR01908">
    <property type="entry name" value="ADSPHPHTASE"/>
</dbReference>
<comment type="similarity">
    <text evidence="1 7">Belongs to the protein-tyrosine phosphatase family. Non-receptor class dual specificity subfamily.</text>
</comment>
<dbReference type="Pfam" id="PF00782">
    <property type="entry name" value="DSPc"/>
    <property type="match status" value="1"/>
</dbReference>
<dbReference type="GO" id="GO:0004722">
    <property type="term" value="F:protein serine/threonine phosphatase activity"/>
    <property type="evidence" value="ECO:0007669"/>
    <property type="project" value="UniProtKB-EC"/>
</dbReference>
<keyword evidence="3 7" id="KW-0904">Protein phosphatase</keyword>
<dbReference type="InterPro" id="IPR029021">
    <property type="entry name" value="Prot-tyrosine_phosphatase-like"/>
</dbReference>
<organism evidence="10 11">
    <name type="scientific">Microcaecilia unicolor</name>
    <dbReference type="NCBI Taxonomy" id="1415580"/>
    <lineage>
        <taxon>Eukaryota</taxon>
        <taxon>Metazoa</taxon>
        <taxon>Chordata</taxon>
        <taxon>Craniata</taxon>
        <taxon>Vertebrata</taxon>
        <taxon>Euteleostomi</taxon>
        <taxon>Amphibia</taxon>
        <taxon>Gymnophiona</taxon>
        <taxon>Siphonopidae</taxon>
        <taxon>Microcaecilia</taxon>
    </lineage>
</organism>
<comment type="catalytic activity">
    <reaction evidence="5 7">
        <text>O-phospho-L-threonyl-[protein] + H2O = L-threonyl-[protein] + phosphate</text>
        <dbReference type="Rhea" id="RHEA:47004"/>
        <dbReference type="Rhea" id="RHEA-COMP:11060"/>
        <dbReference type="Rhea" id="RHEA-COMP:11605"/>
        <dbReference type="ChEBI" id="CHEBI:15377"/>
        <dbReference type="ChEBI" id="CHEBI:30013"/>
        <dbReference type="ChEBI" id="CHEBI:43474"/>
        <dbReference type="ChEBI" id="CHEBI:61977"/>
        <dbReference type="EC" id="3.1.3.16"/>
    </reaction>
</comment>
<evidence type="ECO:0000256" key="5">
    <source>
        <dbReference type="ARBA" id="ARBA00048336"/>
    </source>
</evidence>
<dbReference type="PROSITE" id="PS00383">
    <property type="entry name" value="TYR_PHOSPHATASE_1"/>
    <property type="match status" value="1"/>
</dbReference>
<evidence type="ECO:0000256" key="7">
    <source>
        <dbReference type="RuleBase" id="RU366038"/>
    </source>
</evidence>
<dbReference type="PANTHER" id="PTHR45682:SF18">
    <property type="entry name" value="DUAL SPECIFICITY PROTEIN PHOSPHATASE"/>
    <property type="match status" value="1"/>
</dbReference>
<dbReference type="PROSITE" id="PS50054">
    <property type="entry name" value="TYR_PHOSPHATASE_DUAL"/>
    <property type="match status" value="1"/>
</dbReference>
<keyword evidence="2 7" id="KW-0378">Hydrolase</keyword>
<dbReference type="InterPro" id="IPR016130">
    <property type="entry name" value="Tyr_Pase_AS"/>
</dbReference>
<evidence type="ECO:0000259" key="9">
    <source>
        <dbReference type="PROSITE" id="PS50056"/>
    </source>
</evidence>
<reference evidence="11" key="1">
    <citation type="submission" date="2025-08" db="UniProtKB">
        <authorList>
            <consortium name="RefSeq"/>
        </authorList>
    </citation>
    <scope>IDENTIFICATION</scope>
</reference>
<evidence type="ECO:0000256" key="4">
    <source>
        <dbReference type="ARBA" id="ARBA00047761"/>
    </source>
</evidence>
<dbReference type="InterPro" id="IPR000387">
    <property type="entry name" value="Tyr_Pase_dom"/>
</dbReference>
<evidence type="ECO:0000256" key="3">
    <source>
        <dbReference type="ARBA" id="ARBA00022912"/>
    </source>
</evidence>
<dbReference type="SUPFAM" id="SSF52799">
    <property type="entry name" value="(Phosphotyrosine protein) phosphatases II"/>
    <property type="match status" value="1"/>
</dbReference>
<comment type="catalytic activity">
    <reaction evidence="4 7">
        <text>O-phospho-L-seryl-[protein] + H2O = L-seryl-[protein] + phosphate</text>
        <dbReference type="Rhea" id="RHEA:20629"/>
        <dbReference type="Rhea" id="RHEA-COMP:9863"/>
        <dbReference type="Rhea" id="RHEA-COMP:11604"/>
        <dbReference type="ChEBI" id="CHEBI:15377"/>
        <dbReference type="ChEBI" id="CHEBI:29999"/>
        <dbReference type="ChEBI" id="CHEBI:43474"/>
        <dbReference type="ChEBI" id="CHEBI:83421"/>
        <dbReference type="EC" id="3.1.3.16"/>
    </reaction>
</comment>
<dbReference type="EC" id="3.1.3.48" evidence="7"/>
<dbReference type="InterPro" id="IPR000340">
    <property type="entry name" value="Dual-sp_phosphatase_cat-dom"/>
</dbReference>
<dbReference type="InParanoid" id="A0A6P7XUE0"/>
<evidence type="ECO:0000313" key="10">
    <source>
        <dbReference type="Proteomes" id="UP000515156"/>
    </source>
</evidence>
<dbReference type="Proteomes" id="UP000515156">
    <property type="component" value="Chromosome 5"/>
</dbReference>
<dbReference type="SMART" id="SM00195">
    <property type="entry name" value="DSPc"/>
    <property type="match status" value="1"/>
</dbReference>
<dbReference type="GO" id="GO:0004725">
    <property type="term" value="F:protein tyrosine phosphatase activity"/>
    <property type="evidence" value="ECO:0007669"/>
    <property type="project" value="UniProtKB-EC"/>
</dbReference>
<keyword evidence="10" id="KW-1185">Reference proteome</keyword>
<comment type="catalytic activity">
    <reaction evidence="7">
        <text>O-phospho-L-tyrosyl-[protein] + H2O = L-tyrosyl-[protein] + phosphate</text>
        <dbReference type="Rhea" id="RHEA:10684"/>
        <dbReference type="Rhea" id="RHEA-COMP:10136"/>
        <dbReference type="Rhea" id="RHEA-COMP:20101"/>
        <dbReference type="ChEBI" id="CHEBI:15377"/>
        <dbReference type="ChEBI" id="CHEBI:43474"/>
        <dbReference type="ChEBI" id="CHEBI:46858"/>
        <dbReference type="ChEBI" id="CHEBI:61978"/>
        <dbReference type="EC" id="3.1.3.48"/>
    </reaction>
</comment>
<proteinExistence type="inferred from homology"/>
<dbReference type="GO" id="GO:0008138">
    <property type="term" value="F:protein tyrosine/serine/threonine phosphatase activity"/>
    <property type="evidence" value="ECO:0007669"/>
    <property type="project" value="UniProtKB-UniRule"/>
</dbReference>
<dbReference type="EC" id="3.1.3.16" evidence="7"/>
<evidence type="ECO:0000256" key="2">
    <source>
        <dbReference type="ARBA" id="ARBA00022801"/>
    </source>
</evidence>
<dbReference type="PANTHER" id="PTHR45682">
    <property type="entry name" value="AGAP008228-PA"/>
    <property type="match status" value="1"/>
</dbReference>
<evidence type="ECO:0000256" key="1">
    <source>
        <dbReference type="ARBA" id="ARBA00008601"/>
    </source>
</evidence>
<accession>A0A6P7XUE0</accession>
<feature type="active site" description="Phosphocysteine intermediate" evidence="6">
    <location>
        <position position="122"/>
    </location>
</feature>
<dbReference type="RefSeq" id="XP_030059082.1">
    <property type="nucleotide sequence ID" value="XM_030203222.1"/>
</dbReference>
<dbReference type="OrthoDB" id="10252009at2759"/>
<name>A0A6P7XUE0_9AMPH</name>
<evidence type="ECO:0000259" key="8">
    <source>
        <dbReference type="PROSITE" id="PS50054"/>
    </source>
</evidence>
<dbReference type="GO" id="GO:0033549">
    <property type="term" value="F:MAP kinase phosphatase activity"/>
    <property type="evidence" value="ECO:0007669"/>
    <property type="project" value="TreeGrafter"/>
</dbReference>
<dbReference type="AlphaFoldDB" id="A0A6P7XUE0"/>
<sequence>MIPRMKICSRQQSSINELEIILDSCSVELHHVDEVWPRVYLGDLLIAKDKEELKRLGITHVLNVAHASWECTDLIVYDKKIHYYGITAEDCPEFDISVYFHPAAEYIHNAISMPEGKILVHCVLGKSRSASMVLAYLMIYHHLSLEDAIRKVIQHRAISPNRGFLKHLQDLDIQLRGQIQICKLV</sequence>
<dbReference type="GeneID" id="115470225"/>
<dbReference type="InterPro" id="IPR020422">
    <property type="entry name" value="TYR_PHOSPHATASE_DUAL_dom"/>
</dbReference>
<dbReference type="PRINTS" id="PR01909">
    <property type="entry name" value="ADSPHPHTASEA"/>
</dbReference>
<protein>
    <recommendedName>
        <fullName evidence="7">Dual specificity protein phosphatase</fullName>
        <ecNumber evidence="7">3.1.3.16</ecNumber>
        <ecNumber evidence="7">3.1.3.48</ecNumber>
    </recommendedName>
</protein>
<comment type="function">
    <text evidence="7">Dual specificity phosphatase able to dephosphorylate phosphotyrosine, phosphoserine and phosphothreonine residues, with a preference for phosphotyrosine as a substrate.</text>
</comment>
<gene>
    <name evidence="11" type="primary">LOC115470225</name>
</gene>
<feature type="domain" description="Tyrosine-protein phosphatase" evidence="8">
    <location>
        <begin position="31"/>
        <end position="177"/>
    </location>
</feature>
<dbReference type="PROSITE" id="PS50056">
    <property type="entry name" value="TYR_PHOSPHATASE_2"/>
    <property type="match status" value="1"/>
</dbReference>
<evidence type="ECO:0000256" key="6">
    <source>
        <dbReference type="PIRSR" id="PIRSR620405-1"/>
    </source>
</evidence>
<feature type="domain" description="Tyrosine specific protein phosphatases" evidence="9">
    <location>
        <begin position="98"/>
        <end position="156"/>
    </location>
</feature>
<dbReference type="GO" id="GO:0005737">
    <property type="term" value="C:cytoplasm"/>
    <property type="evidence" value="ECO:0007669"/>
    <property type="project" value="TreeGrafter"/>
</dbReference>
<dbReference type="CDD" id="cd14515">
    <property type="entry name" value="DUSP3-like"/>
    <property type="match status" value="1"/>
</dbReference>
<evidence type="ECO:0000313" key="11">
    <source>
        <dbReference type="RefSeq" id="XP_030059082.1"/>
    </source>
</evidence>
<dbReference type="GO" id="GO:0043409">
    <property type="term" value="P:negative regulation of MAPK cascade"/>
    <property type="evidence" value="ECO:0007669"/>
    <property type="project" value="TreeGrafter"/>
</dbReference>
<dbReference type="InterPro" id="IPR020405">
    <property type="entry name" value="Atypical_DUSP_subfamA"/>
</dbReference>
<dbReference type="Gene3D" id="3.90.190.10">
    <property type="entry name" value="Protein tyrosine phosphatase superfamily"/>
    <property type="match status" value="1"/>
</dbReference>
<dbReference type="KEGG" id="muo:115470225"/>